<dbReference type="InterPro" id="IPR036058">
    <property type="entry name" value="Kazal_dom_sf"/>
</dbReference>
<reference evidence="8 9" key="1">
    <citation type="submission" date="2015-08" db="EMBL/GenBank/DDBJ databases">
        <title>The genome of the Asian arowana (Scleropages formosus).</title>
        <authorList>
            <person name="Tan M.H."/>
            <person name="Gan H.M."/>
            <person name="Croft L.J."/>
            <person name="Austin C.M."/>
        </authorList>
    </citation>
    <scope>NUCLEOTIDE SEQUENCE [LARGE SCALE GENOMIC DNA]</scope>
    <source>
        <strain evidence="8">Aro1</strain>
    </source>
</reference>
<evidence type="ECO:0000259" key="7">
    <source>
        <dbReference type="PROSITE" id="PS51465"/>
    </source>
</evidence>
<dbReference type="EMBL" id="JARO02001220">
    <property type="protein sequence ID" value="KPP76125.1"/>
    <property type="molecule type" value="Genomic_DNA"/>
</dbReference>
<evidence type="ECO:0000256" key="3">
    <source>
        <dbReference type="ARBA" id="ARBA00022692"/>
    </source>
</evidence>
<dbReference type="Gene3D" id="3.30.60.30">
    <property type="match status" value="1"/>
</dbReference>
<dbReference type="GO" id="GO:0005886">
    <property type="term" value="C:plasma membrane"/>
    <property type="evidence" value="ECO:0007669"/>
    <property type="project" value="TreeGrafter"/>
</dbReference>
<accession>A0A0P7VRA7</accession>
<keyword evidence="2" id="KW-0245">EGF-like domain</keyword>
<evidence type="ECO:0000256" key="2">
    <source>
        <dbReference type="ARBA" id="ARBA00022536"/>
    </source>
</evidence>
<comment type="caution">
    <text evidence="8">The sequence shown here is derived from an EMBL/GenBank/DDBJ whole genome shotgun (WGS) entry which is preliminary data.</text>
</comment>
<comment type="subcellular location">
    <subcellularLocation>
        <location evidence="1">Membrane</location>
        <topology evidence="1">Single-pass type I membrane protein</topology>
    </subcellularLocation>
</comment>
<evidence type="ECO:0000256" key="1">
    <source>
        <dbReference type="ARBA" id="ARBA00004479"/>
    </source>
</evidence>
<dbReference type="SMART" id="SM00280">
    <property type="entry name" value="KAZAL"/>
    <property type="match status" value="1"/>
</dbReference>
<feature type="region of interest" description="Disordered" evidence="6">
    <location>
        <begin position="134"/>
        <end position="162"/>
    </location>
</feature>
<dbReference type="Proteomes" id="UP000034805">
    <property type="component" value="Unassembled WGS sequence"/>
</dbReference>
<gene>
    <name evidence="8" type="ORF">Z043_104560</name>
</gene>
<protein>
    <recommendedName>
        <fullName evidence="7">Kazal-like domain-containing protein</fullName>
    </recommendedName>
</protein>
<organism evidence="8 9">
    <name type="scientific">Scleropages formosus</name>
    <name type="common">Asian bonytongue</name>
    <name type="synonym">Osteoglossum formosum</name>
    <dbReference type="NCBI Taxonomy" id="113540"/>
    <lineage>
        <taxon>Eukaryota</taxon>
        <taxon>Metazoa</taxon>
        <taxon>Chordata</taxon>
        <taxon>Craniata</taxon>
        <taxon>Vertebrata</taxon>
        <taxon>Euteleostomi</taxon>
        <taxon>Actinopterygii</taxon>
        <taxon>Neopterygii</taxon>
        <taxon>Teleostei</taxon>
        <taxon>Osteoglossocephala</taxon>
        <taxon>Osteoglossomorpha</taxon>
        <taxon>Osteoglossiformes</taxon>
        <taxon>Osteoglossidae</taxon>
        <taxon>Scleropages</taxon>
    </lineage>
</organism>
<feature type="domain" description="Kazal-like" evidence="7">
    <location>
        <begin position="71"/>
        <end position="125"/>
    </location>
</feature>
<evidence type="ECO:0000256" key="4">
    <source>
        <dbReference type="ARBA" id="ARBA00022989"/>
    </source>
</evidence>
<dbReference type="FunFam" id="3.30.60.30:FF:000020">
    <property type="entry name" value="tomoregulin-2 isoform X2"/>
    <property type="match status" value="1"/>
</dbReference>
<feature type="compositionally biased region" description="Low complexity" evidence="6">
    <location>
        <begin position="146"/>
        <end position="159"/>
    </location>
</feature>
<dbReference type="PANTHER" id="PTHR21632:SF3">
    <property type="entry name" value="TOMOREGULIN-1"/>
    <property type="match status" value="1"/>
</dbReference>
<keyword evidence="5" id="KW-0472">Membrane</keyword>
<dbReference type="PROSITE" id="PS51465">
    <property type="entry name" value="KAZAL_2"/>
    <property type="match status" value="1"/>
</dbReference>
<keyword evidence="3" id="KW-0812">Transmembrane</keyword>
<evidence type="ECO:0000256" key="6">
    <source>
        <dbReference type="SAM" id="MobiDB-lite"/>
    </source>
</evidence>
<evidence type="ECO:0000313" key="9">
    <source>
        <dbReference type="Proteomes" id="UP000034805"/>
    </source>
</evidence>
<name>A0A0P7VRA7_SCLFO</name>
<dbReference type="AlphaFoldDB" id="A0A0P7VRA7"/>
<dbReference type="SUPFAM" id="SSF100895">
    <property type="entry name" value="Kazal-type serine protease inhibitors"/>
    <property type="match status" value="1"/>
</dbReference>
<keyword evidence="4" id="KW-1133">Transmembrane helix</keyword>
<dbReference type="Pfam" id="PF07648">
    <property type="entry name" value="Kazal_2"/>
    <property type="match status" value="1"/>
</dbReference>
<sequence length="254" mass="28530">MGFLPLSCPSFPPGALKTAPPKLLVWRLRTVFINGTLFLLFAFPPDVSEKKSDLRVCDDSTCRYGGSCRDDGADLKCVCHFQCHKDYIPVCGSNGDTYQNECYLRQAACKQQRHISLVSDGPCYPGEDRHLLSHLDNGSGSGEGASTPSRSTTEETSPELGLAKRSPRCTVLRAKRALRVFFFNYNFNEVAAGRVPNHRRIIGEIEATPHNNARDREASFFCIAPLLRRERRRLEGRPLRADSRPRQERAAVRF</sequence>
<dbReference type="InterPro" id="IPR002350">
    <property type="entry name" value="Kazal_dom"/>
</dbReference>
<proteinExistence type="predicted"/>
<evidence type="ECO:0000256" key="5">
    <source>
        <dbReference type="ARBA" id="ARBA00023136"/>
    </source>
</evidence>
<evidence type="ECO:0000313" key="8">
    <source>
        <dbReference type="EMBL" id="KPP76125.1"/>
    </source>
</evidence>
<dbReference type="PANTHER" id="PTHR21632">
    <property type="entry name" value="REGULATORY PROTEIN ZESTE"/>
    <property type="match status" value="1"/>
</dbReference>
<dbReference type="CDD" id="cd00104">
    <property type="entry name" value="KAZAL_FS"/>
    <property type="match status" value="1"/>
</dbReference>